<dbReference type="InterPro" id="IPR011013">
    <property type="entry name" value="Gal_mutarotase_sf_dom"/>
</dbReference>
<feature type="binding site" evidence="10">
    <location>
        <position position="248"/>
    </location>
    <ligand>
        <name>beta-D-galactose</name>
        <dbReference type="ChEBI" id="CHEBI:27667"/>
    </ligand>
</feature>
<dbReference type="GO" id="GO:0033499">
    <property type="term" value="P:galactose catabolic process via UDP-galactose, Leloir pathway"/>
    <property type="evidence" value="ECO:0007669"/>
    <property type="project" value="TreeGrafter"/>
</dbReference>
<sequence>MIRIYSEQSAPDGNPFQVVELSNANGMCVKLTDWGATWLTCRLPVAGRLRDVILGCETLVQHSEQGAYLGATIGRFANRIANAAFNLNGKRYLLDANQQQQHQLHGGTDAFDKRRWQISAQGDDYVEFGLLSADGDQGFPGNLHAKVRYRLRQDNALAIEFEARSDRDTPLNLTNHAYFNLDGESADQTVLQHRLRIAADHYLPVDAAGIPNAPLREVEKGGFDFRHAKVIAQDFLSDSDQQAVSGYDHAFLLNAPGLHAKAQVELQSSNGDLRLKIVTDQPAIQVYSGNFLAGTPNRSGGVYANHAGVALETQSLPDTPNHPEWFQYGGISKAGELYRKTTVFLFQAS</sequence>
<dbReference type="NCBIfam" id="TIGR02636">
    <property type="entry name" value="galM_Leloir"/>
    <property type="match status" value="1"/>
</dbReference>
<dbReference type="NCBIfam" id="NF008277">
    <property type="entry name" value="PRK11055.1"/>
    <property type="match status" value="1"/>
</dbReference>
<protein>
    <recommendedName>
        <fullName evidence="5 8">Aldose 1-epimerase</fullName>
        <ecNumber evidence="4 8">5.1.3.3</ecNumber>
    </recommendedName>
</protein>
<dbReference type="GO" id="GO:0005737">
    <property type="term" value="C:cytoplasm"/>
    <property type="evidence" value="ECO:0007669"/>
    <property type="project" value="TreeGrafter"/>
</dbReference>
<comment type="caution">
    <text evidence="12">The sequence shown here is derived from an EMBL/GenBank/DDBJ whole genome shotgun (WGS) entry which is preliminary data.</text>
</comment>
<dbReference type="InterPro" id="IPR013458">
    <property type="entry name" value="Ald_epimerase_bac"/>
</dbReference>
<dbReference type="GO" id="GO:0004034">
    <property type="term" value="F:aldose 1-epimerase activity"/>
    <property type="evidence" value="ECO:0007669"/>
    <property type="project" value="UniProtKB-EC"/>
</dbReference>
<dbReference type="EC" id="5.1.3.3" evidence="4 8"/>
<evidence type="ECO:0000313" key="12">
    <source>
        <dbReference type="EMBL" id="KGQ70682.1"/>
    </source>
</evidence>
<evidence type="ECO:0000256" key="3">
    <source>
        <dbReference type="ARBA" id="ARBA00006206"/>
    </source>
</evidence>
<dbReference type="RefSeq" id="WP_034614129.1">
    <property type="nucleotide sequence ID" value="NZ_JSUM01000006.1"/>
</dbReference>
<feature type="active site" description="Proton acceptor" evidence="9">
    <location>
        <position position="312"/>
    </location>
</feature>
<name>A0A0A3ASI3_9PAST</name>
<dbReference type="InterPro" id="IPR008183">
    <property type="entry name" value="Aldose_1/G6P_1-epimerase"/>
</dbReference>
<dbReference type="Gene3D" id="2.70.98.10">
    <property type="match status" value="1"/>
</dbReference>
<evidence type="ECO:0000256" key="6">
    <source>
        <dbReference type="ARBA" id="ARBA00023235"/>
    </source>
</evidence>
<dbReference type="InterPro" id="IPR047215">
    <property type="entry name" value="Galactose_mutarotase-like"/>
</dbReference>
<feature type="active site" description="Proton donor" evidence="9">
    <location>
        <position position="176"/>
    </location>
</feature>
<proteinExistence type="inferred from homology"/>
<evidence type="ECO:0000256" key="5">
    <source>
        <dbReference type="ARBA" id="ARBA00014165"/>
    </source>
</evidence>
<evidence type="ECO:0000313" key="13">
    <source>
        <dbReference type="Proteomes" id="UP000030380"/>
    </source>
</evidence>
<keyword evidence="6 8" id="KW-0413">Isomerase</keyword>
<evidence type="ECO:0000256" key="11">
    <source>
        <dbReference type="PIRSR" id="PIRSR005096-3"/>
    </source>
</evidence>
<dbReference type="Proteomes" id="UP000030380">
    <property type="component" value="Unassembled WGS sequence"/>
</dbReference>
<dbReference type="STRING" id="505317.OA57_04775"/>
<feature type="binding site" evidence="11">
    <location>
        <begin position="78"/>
        <end position="79"/>
    </location>
    <ligand>
        <name>beta-D-galactose</name>
        <dbReference type="ChEBI" id="CHEBI:27667"/>
    </ligand>
</feature>
<comment type="pathway">
    <text evidence="2 8">Carbohydrate metabolism; hexose metabolism.</text>
</comment>
<evidence type="ECO:0000256" key="2">
    <source>
        <dbReference type="ARBA" id="ARBA00005028"/>
    </source>
</evidence>
<dbReference type="SUPFAM" id="SSF74650">
    <property type="entry name" value="Galactose mutarotase-like"/>
    <property type="match status" value="1"/>
</dbReference>
<dbReference type="PIRSF" id="PIRSF005096">
    <property type="entry name" value="GALM"/>
    <property type="match status" value="1"/>
</dbReference>
<dbReference type="AlphaFoldDB" id="A0A0A3ASI3"/>
<accession>A0A0A3ASI3</accession>
<dbReference type="InterPro" id="IPR014718">
    <property type="entry name" value="GH-type_carb-bd"/>
</dbReference>
<reference evidence="12 13" key="1">
    <citation type="submission" date="2014-11" db="EMBL/GenBank/DDBJ databases">
        <title>Draft genome sequence of Chelonobacter oris 1662T, associated with respiratory disease in Hermann's Tortoises.</title>
        <authorList>
            <person name="Kudirkiene E."/>
            <person name="Hansen M.J."/>
            <person name="Bojesen A.M."/>
        </authorList>
    </citation>
    <scope>NUCLEOTIDE SEQUENCE [LARGE SCALE GENOMIC DNA]</scope>
    <source>
        <strain evidence="12 13">1662</strain>
    </source>
</reference>
<dbReference type="PROSITE" id="PS00545">
    <property type="entry name" value="ALDOSE_1_EPIMERASE"/>
    <property type="match status" value="1"/>
</dbReference>
<dbReference type="OrthoDB" id="9779408at2"/>
<dbReference type="PANTHER" id="PTHR10091:SF0">
    <property type="entry name" value="GALACTOSE MUTAROTASE"/>
    <property type="match status" value="1"/>
</dbReference>
<dbReference type="GO" id="GO:0006006">
    <property type="term" value="P:glucose metabolic process"/>
    <property type="evidence" value="ECO:0007669"/>
    <property type="project" value="TreeGrafter"/>
</dbReference>
<dbReference type="InterPro" id="IPR018052">
    <property type="entry name" value="Ald1_epimerase_CS"/>
</dbReference>
<evidence type="ECO:0000256" key="7">
    <source>
        <dbReference type="ARBA" id="ARBA00023277"/>
    </source>
</evidence>
<gene>
    <name evidence="12" type="primary">galM</name>
    <name evidence="12" type="ORF">OA57_04775</name>
</gene>
<keyword evidence="13" id="KW-1185">Reference proteome</keyword>
<evidence type="ECO:0000256" key="10">
    <source>
        <dbReference type="PIRSR" id="PIRSR005096-2"/>
    </source>
</evidence>
<comment type="catalytic activity">
    <reaction evidence="1 8">
        <text>alpha-D-glucose = beta-D-glucose</text>
        <dbReference type="Rhea" id="RHEA:10264"/>
        <dbReference type="ChEBI" id="CHEBI:15903"/>
        <dbReference type="ChEBI" id="CHEBI:17925"/>
        <dbReference type="EC" id="5.1.3.3"/>
    </reaction>
</comment>
<dbReference type="PANTHER" id="PTHR10091">
    <property type="entry name" value="ALDOSE-1-EPIMERASE"/>
    <property type="match status" value="1"/>
</dbReference>
<dbReference type="GO" id="GO:0030246">
    <property type="term" value="F:carbohydrate binding"/>
    <property type="evidence" value="ECO:0007669"/>
    <property type="project" value="InterPro"/>
</dbReference>
<dbReference type="InterPro" id="IPR015443">
    <property type="entry name" value="Aldose_1-epimerase"/>
</dbReference>
<evidence type="ECO:0000256" key="9">
    <source>
        <dbReference type="PIRSR" id="PIRSR005096-1"/>
    </source>
</evidence>
<evidence type="ECO:0000256" key="8">
    <source>
        <dbReference type="PIRNR" id="PIRNR005096"/>
    </source>
</evidence>
<organism evidence="12 13">
    <name type="scientific">Chelonobacter oris</name>
    <dbReference type="NCBI Taxonomy" id="505317"/>
    <lineage>
        <taxon>Bacteria</taxon>
        <taxon>Pseudomonadati</taxon>
        <taxon>Pseudomonadota</taxon>
        <taxon>Gammaproteobacteria</taxon>
        <taxon>Pasteurellales</taxon>
        <taxon>Pasteurellaceae</taxon>
        <taxon>Chelonobacter</taxon>
    </lineage>
</organism>
<keyword evidence="7 8" id="KW-0119">Carbohydrate metabolism</keyword>
<evidence type="ECO:0000256" key="1">
    <source>
        <dbReference type="ARBA" id="ARBA00001614"/>
    </source>
</evidence>
<comment type="similarity">
    <text evidence="3 8">Belongs to the aldose epimerase family.</text>
</comment>
<dbReference type="UniPathway" id="UPA00242"/>
<evidence type="ECO:0000256" key="4">
    <source>
        <dbReference type="ARBA" id="ARBA00013185"/>
    </source>
</evidence>
<feature type="binding site" evidence="11">
    <location>
        <begin position="176"/>
        <end position="178"/>
    </location>
    <ligand>
        <name>beta-D-galactose</name>
        <dbReference type="ChEBI" id="CHEBI:27667"/>
    </ligand>
</feature>
<dbReference type="CDD" id="cd09019">
    <property type="entry name" value="galactose_mutarotase_like"/>
    <property type="match status" value="1"/>
</dbReference>
<dbReference type="EMBL" id="JSUM01000006">
    <property type="protein sequence ID" value="KGQ70682.1"/>
    <property type="molecule type" value="Genomic_DNA"/>
</dbReference>
<dbReference type="Pfam" id="PF01263">
    <property type="entry name" value="Aldose_epim"/>
    <property type="match status" value="1"/>
</dbReference>